<feature type="compositionally biased region" description="Basic and acidic residues" evidence="2">
    <location>
        <begin position="218"/>
        <end position="227"/>
    </location>
</feature>
<feature type="region of interest" description="Disordered" evidence="2">
    <location>
        <begin position="211"/>
        <end position="273"/>
    </location>
</feature>
<dbReference type="GO" id="GO:0070034">
    <property type="term" value="F:telomerase RNA binding"/>
    <property type="evidence" value="ECO:0007669"/>
    <property type="project" value="TreeGrafter"/>
</dbReference>
<proteinExistence type="predicted"/>
<feature type="region of interest" description="Disordered" evidence="2">
    <location>
        <begin position="848"/>
        <end position="872"/>
    </location>
</feature>
<feature type="compositionally biased region" description="Polar residues" evidence="2">
    <location>
        <begin position="81"/>
        <end position="95"/>
    </location>
</feature>
<evidence type="ECO:0000259" key="4">
    <source>
        <dbReference type="Pfam" id="PF13638"/>
    </source>
</evidence>
<dbReference type="Gene3D" id="1.25.40.10">
    <property type="entry name" value="Tetratricopeptide repeat domain"/>
    <property type="match status" value="1"/>
</dbReference>
<feature type="domain" description="DNA/RNA-binding" evidence="3">
    <location>
        <begin position="456"/>
        <end position="559"/>
    </location>
</feature>
<dbReference type="GO" id="GO:0000184">
    <property type="term" value="P:nuclear-transcribed mRNA catabolic process, nonsense-mediated decay"/>
    <property type="evidence" value="ECO:0007669"/>
    <property type="project" value="UniProtKB-KW"/>
</dbReference>
<dbReference type="InterPro" id="IPR002716">
    <property type="entry name" value="PIN_dom"/>
</dbReference>
<keyword evidence="1" id="KW-0539">Nucleus</keyword>
<evidence type="ECO:0000256" key="2">
    <source>
        <dbReference type="SAM" id="MobiDB-lite"/>
    </source>
</evidence>
<accession>A0A0D2ATH3</accession>
<dbReference type="Pfam" id="PF13638">
    <property type="entry name" value="PIN_4"/>
    <property type="match status" value="1"/>
</dbReference>
<organism evidence="5 6">
    <name type="scientific">Verruconis gallopava</name>
    <dbReference type="NCBI Taxonomy" id="253628"/>
    <lineage>
        <taxon>Eukaryota</taxon>
        <taxon>Fungi</taxon>
        <taxon>Dikarya</taxon>
        <taxon>Ascomycota</taxon>
        <taxon>Pezizomycotina</taxon>
        <taxon>Dothideomycetes</taxon>
        <taxon>Pleosporomycetidae</taxon>
        <taxon>Venturiales</taxon>
        <taxon>Sympoventuriaceae</taxon>
        <taxon>Verruconis</taxon>
    </lineage>
</organism>
<dbReference type="RefSeq" id="XP_016212308.1">
    <property type="nucleotide sequence ID" value="XM_016359860.1"/>
</dbReference>
<dbReference type="FunFam" id="1.25.40.10:FF:000202">
    <property type="entry name" value="Unplaced genomic scaffold supercont1.7, whole genome shotgun sequence"/>
    <property type="match status" value="1"/>
</dbReference>
<keyword evidence="6" id="KW-1185">Reference proteome</keyword>
<evidence type="ECO:0000313" key="5">
    <source>
        <dbReference type="EMBL" id="KIW02439.1"/>
    </source>
</evidence>
<dbReference type="SUPFAM" id="SSF48452">
    <property type="entry name" value="TPR-like"/>
    <property type="match status" value="1"/>
</dbReference>
<comment type="subcellular location">
    <subcellularLocation>
        <location evidence="1">Nucleus</location>
    </subcellularLocation>
</comment>
<gene>
    <name evidence="5" type="ORF">PV09_06253</name>
</gene>
<name>A0A0D2ATH3_9PEZI</name>
<sequence>MCKMSLQGQYVRRFQTSARSEELYVCVFCQESFPITEQSTFKTHVENMHSNEVERCRQDPNFDLESWHEAVRSRSRTVRLFSSEQEQDESSNVTEMLQDAAPRSSKSESRPDAKRKPTTHRKLAPRSDQRGQPGDPGGGSSHKRPRSSEDQHVRTTQSKSSQRRAIPPNDSSQEVQSRSIAFQGNWGTDGQPTRTLFNPVDASVIATAGQVTLPSRSAESKPSDKRQKSPSSTAAAASKPTSSNLERGVLPVPNVLNAQAPPKERGISMPVDPRWPDMLLQPDSRPISQEQLAAEVKSIYAGLTMVESKCIHVDKAQAQAMRDNGTRISDDHWQALIALHRTLLHEHHDFFLASQHPSASPALRRLASKYSMAARMWKHGIHSFLELLRYRLPDSFEFMVSFIYTAYQMMSLLYETVPAFKNTWIECLGDLGRYRMAIEDEDFRDRENWANVSRFWYSKAADRSPEVGRLYHHLAILARPNALQQLSLYARSLISVQIFKSARESILTLFNPILARSDTISNQISSLDMNYVKAHAILFTREHLNDFEECHNHVVELLDQHIGHVTAKWREQGAWVIIALLGALFDYGNDSPLRRSFDIGFHKLEQQARTTSEASDSATILDSQQIPATDGDIAMDDLKVPDITDEETQVAFKNALVLYNSIATIVMRRQGDKNVLPFIHIMLAFLLSLAKIRSLDARIESAYVVKAILSSIPCQELCAFLNTLNRTDNAEARYEVDTFIRPEKENSVPLPEDYLIRGQVWSQDYFPADLFRSGASDDEEKNIEHASTMRIRTERVLNLAYRLSLQKNLNISYDSRTRKFSCVSIAPVHEDASLSTLGRHLQSTPEDLLMPGSQFHMEDTSSDSEEDSPENKYLKQQLTEQLGKLALAERASPAFEMPEEADDILKCSVTYIVFDEACVLRNQDVFKMLVQRKWKIIVPNKVIHELSTMSATTSPEAKTALEALEQVRIAYASTELKILDVKGTDITKQYLSSEKQWDGSNNERMSDTDDSQEELFGVTKRATELSLEANEIPARAENSKTRPAVLVTDNKRTRVRAARNKLAALAPNVLKAFLETKTMKRSPLAKDSQMATPEPTCASPRSGDGPHPPAESLTSDIMETEQ</sequence>
<dbReference type="InterPro" id="IPR018834">
    <property type="entry name" value="DNA/RNA-bd_Est1-type"/>
</dbReference>
<dbReference type="GeneID" id="27314226"/>
<dbReference type="Pfam" id="PF10373">
    <property type="entry name" value="EST1_DNA_bind"/>
    <property type="match status" value="1"/>
</dbReference>
<dbReference type="VEuPathDB" id="FungiDB:PV09_06253"/>
<dbReference type="InterPro" id="IPR011990">
    <property type="entry name" value="TPR-like_helical_dom_sf"/>
</dbReference>
<dbReference type="OrthoDB" id="2017974at2759"/>
<evidence type="ECO:0000313" key="6">
    <source>
        <dbReference type="Proteomes" id="UP000053259"/>
    </source>
</evidence>
<dbReference type="GO" id="GO:0005697">
    <property type="term" value="C:telomerase holoenzyme complex"/>
    <property type="evidence" value="ECO:0007669"/>
    <property type="project" value="TreeGrafter"/>
</dbReference>
<dbReference type="InterPro" id="IPR045153">
    <property type="entry name" value="Est1/Ebs1-like"/>
</dbReference>
<dbReference type="GO" id="GO:0042162">
    <property type="term" value="F:telomeric DNA binding"/>
    <property type="evidence" value="ECO:0007669"/>
    <property type="project" value="TreeGrafter"/>
</dbReference>
<feature type="compositionally biased region" description="Polar residues" evidence="2">
    <location>
        <begin position="1112"/>
        <end position="1122"/>
    </location>
</feature>
<dbReference type="AlphaFoldDB" id="A0A0D2ATH3"/>
<dbReference type="Gene3D" id="3.40.50.1010">
    <property type="entry name" value="5'-nuclease"/>
    <property type="match status" value="1"/>
</dbReference>
<dbReference type="PANTHER" id="PTHR15696">
    <property type="entry name" value="SMG-7 SUPPRESSOR WITH MORPHOLOGICAL EFFECT ON GENITALIA PROTEIN 7"/>
    <property type="match status" value="1"/>
</dbReference>
<protein>
    <recommendedName>
        <fullName evidence="1">Nonsense-mediated mRNA decay factor</fullName>
    </recommendedName>
</protein>
<evidence type="ECO:0000259" key="3">
    <source>
        <dbReference type="Pfam" id="PF10373"/>
    </source>
</evidence>
<evidence type="ECO:0000256" key="1">
    <source>
        <dbReference type="RuleBase" id="RU369098"/>
    </source>
</evidence>
<dbReference type="EMBL" id="KN847549">
    <property type="protein sequence ID" value="KIW02439.1"/>
    <property type="molecule type" value="Genomic_DNA"/>
</dbReference>
<feature type="domain" description="PIN" evidence="4">
    <location>
        <begin position="912"/>
        <end position="1064"/>
    </location>
</feature>
<dbReference type="InParanoid" id="A0A0D2ATH3"/>
<dbReference type="PANTHER" id="PTHR15696:SF0">
    <property type="entry name" value="TELOMERASE-BINDING PROTEIN EST1A"/>
    <property type="match status" value="1"/>
</dbReference>
<feature type="region of interest" description="Disordered" evidence="2">
    <location>
        <begin position="81"/>
        <end position="177"/>
    </location>
</feature>
<comment type="function">
    <text evidence="1">Plays a role in nonsense-mediated mRNA decay.</text>
</comment>
<dbReference type="STRING" id="253628.A0A0D2ATH3"/>
<reference evidence="5 6" key="1">
    <citation type="submission" date="2015-01" db="EMBL/GenBank/DDBJ databases">
        <title>The Genome Sequence of Ochroconis gallopava CBS43764.</title>
        <authorList>
            <consortium name="The Broad Institute Genomics Platform"/>
            <person name="Cuomo C."/>
            <person name="de Hoog S."/>
            <person name="Gorbushina A."/>
            <person name="Stielow B."/>
            <person name="Teixiera M."/>
            <person name="Abouelleil A."/>
            <person name="Chapman S.B."/>
            <person name="Priest M."/>
            <person name="Young S.K."/>
            <person name="Wortman J."/>
            <person name="Nusbaum C."/>
            <person name="Birren B."/>
        </authorList>
    </citation>
    <scope>NUCLEOTIDE SEQUENCE [LARGE SCALE GENOMIC DNA]</scope>
    <source>
        <strain evidence="5 6">CBS 43764</strain>
    </source>
</reference>
<feature type="compositionally biased region" description="Low complexity" evidence="2">
    <location>
        <begin position="229"/>
        <end position="243"/>
    </location>
</feature>
<feature type="region of interest" description="Disordered" evidence="2">
    <location>
        <begin position="1080"/>
        <end position="1122"/>
    </location>
</feature>
<feature type="compositionally biased region" description="Basic and acidic residues" evidence="2">
    <location>
        <begin position="105"/>
        <end position="115"/>
    </location>
</feature>
<keyword evidence="1" id="KW-0866">Nonsense-mediated mRNA decay</keyword>
<dbReference type="Proteomes" id="UP000053259">
    <property type="component" value="Unassembled WGS sequence"/>
</dbReference>